<feature type="compositionally biased region" description="Polar residues" evidence="5">
    <location>
        <begin position="1120"/>
        <end position="1131"/>
    </location>
</feature>
<keyword evidence="8" id="KW-1185">Reference proteome</keyword>
<dbReference type="PANTHER" id="PTHR19980">
    <property type="entry name" value="RNA CLEAVAGE STIMULATION FACTOR"/>
    <property type="match status" value="1"/>
</dbReference>
<reference evidence="7 8" key="1">
    <citation type="submission" date="2024-01" db="EMBL/GenBank/DDBJ databases">
        <authorList>
            <person name="Allen C."/>
            <person name="Tagirdzhanova G."/>
        </authorList>
    </citation>
    <scope>NUCLEOTIDE SEQUENCE [LARGE SCALE GENOMIC DNA]</scope>
    <source>
        <strain evidence="7 8">CBS 573.63</strain>
    </source>
</reference>
<dbReference type="EMBL" id="CAWUOM010000022">
    <property type="protein sequence ID" value="CAK7266041.1"/>
    <property type="molecule type" value="Genomic_DNA"/>
</dbReference>
<dbReference type="Gene3D" id="1.25.40.10">
    <property type="entry name" value="Tetratricopeptide repeat domain"/>
    <property type="match status" value="1"/>
</dbReference>
<feature type="region of interest" description="Disordered" evidence="5">
    <location>
        <begin position="1"/>
        <end position="247"/>
    </location>
</feature>
<feature type="region of interest" description="Disordered" evidence="5">
    <location>
        <begin position="625"/>
        <end position="666"/>
    </location>
</feature>
<name>A0ABP0DGQ9_9PEZI</name>
<feature type="domain" description="Suppressor of forked" evidence="6">
    <location>
        <begin position="254"/>
        <end position="868"/>
    </location>
</feature>
<dbReference type="InterPro" id="IPR003107">
    <property type="entry name" value="HAT"/>
</dbReference>
<feature type="compositionally biased region" description="Basic and acidic residues" evidence="5">
    <location>
        <begin position="946"/>
        <end position="955"/>
    </location>
</feature>
<feature type="compositionally biased region" description="Acidic residues" evidence="5">
    <location>
        <begin position="82"/>
        <end position="122"/>
    </location>
</feature>
<dbReference type="InterPro" id="IPR045243">
    <property type="entry name" value="Rna14-like"/>
</dbReference>
<feature type="region of interest" description="Disordered" evidence="5">
    <location>
        <begin position="887"/>
        <end position="995"/>
    </location>
</feature>
<dbReference type="PANTHER" id="PTHR19980:SF0">
    <property type="entry name" value="CLEAVAGE STIMULATION FACTOR SUBUNIT 3"/>
    <property type="match status" value="1"/>
</dbReference>
<feature type="compositionally biased region" description="Basic and acidic residues" evidence="5">
    <location>
        <begin position="35"/>
        <end position="44"/>
    </location>
</feature>
<evidence type="ECO:0000256" key="4">
    <source>
        <dbReference type="RuleBase" id="RU369035"/>
    </source>
</evidence>
<dbReference type="Gene3D" id="1.25.40.1040">
    <property type="match status" value="1"/>
</dbReference>
<keyword evidence="3 4" id="KW-0539">Nucleus</keyword>
<feature type="region of interest" description="Disordered" evidence="5">
    <location>
        <begin position="1044"/>
        <end position="1131"/>
    </location>
</feature>
<dbReference type="Proteomes" id="UP001642501">
    <property type="component" value="Unassembled WGS sequence"/>
</dbReference>
<comment type="subcellular location">
    <subcellularLocation>
        <location evidence="4">Nucleus</location>
    </subcellularLocation>
    <subcellularLocation>
        <location evidence="4">Cytoplasm</location>
    </subcellularLocation>
    <text evidence="4">Nucleus and/or cytoplasm.</text>
</comment>
<dbReference type="InterPro" id="IPR011990">
    <property type="entry name" value="TPR-like_helical_dom_sf"/>
</dbReference>
<accession>A0ABP0DGQ9</accession>
<evidence type="ECO:0000256" key="3">
    <source>
        <dbReference type="ARBA" id="ARBA00023242"/>
    </source>
</evidence>
<feature type="compositionally biased region" description="Low complexity" evidence="5">
    <location>
        <begin position="976"/>
        <end position="995"/>
    </location>
</feature>
<keyword evidence="4" id="KW-0963">Cytoplasm</keyword>
<gene>
    <name evidence="7" type="primary">RNA14</name>
    <name evidence="7" type="ORF">SEPCBS57363_001895</name>
</gene>
<organism evidence="7 8">
    <name type="scientific">Sporothrix epigloea</name>
    <dbReference type="NCBI Taxonomy" id="1892477"/>
    <lineage>
        <taxon>Eukaryota</taxon>
        <taxon>Fungi</taxon>
        <taxon>Dikarya</taxon>
        <taxon>Ascomycota</taxon>
        <taxon>Pezizomycotina</taxon>
        <taxon>Sordariomycetes</taxon>
        <taxon>Sordariomycetidae</taxon>
        <taxon>Ophiostomatales</taxon>
        <taxon>Ophiostomataceae</taxon>
        <taxon>Sporothrix</taxon>
    </lineage>
</organism>
<sequence>MSSNEADVAPGWEDTVDGMVLREQEVTSDTMQFSESEKQAKDLDALDAAGDAVSSFSDDNGAESGDDVEYDPGAAINLTDQEVSEDGQDEDGQDEEEEGEEEEGEEEVDDDDGEEDDEEAGEENEHDRKMEDEEQADGQRQTTDYGESAGYVTASSGGKAQAKKPKAVGGFLVGDSDSEDDDGEDYDPAQLTTDGYDPQPPTNNVPMPSTANDDVYEPSHEPQKAHNGPPKGSPVVAVSQQDPPPAALAAPTNISALESRIADDPYGAIDSWLTLINDHRQNNHFDDARSVFNRFLELFPQAAEIWVEYIEMELELENFAAAEALFGKSLTKVVSVPLWLVYLDYVRRRNNLNDVGSEARTVVSRAYEFVLDNIGIDRESGGIWQDYVQFIRSGPGTIGGSGWQDQQKMDQLRKAFRRATSVPISNVNQLWKEYDQFEMGLNKITGRKFLAERSPAYMSAKSANTALDNLTRGLSRSTVPRLPPVAGFEGYQEYMAQVDIWRKWIAWEKSDPLDLQLDEPEVLKARILYCYKQALMPLRFWPELWVEAAEWCFENNVKENNAEKGLDLLTEGTVANPESILLAFKHADRLEITYPVEEGDDAKVARGLAVRKPYDKVIQTLRDRHKSLQEREKAEVARIEESAAPTSKLHESKKDDDDDDDGDIGDSQAAAEKIQRDQKIALIKQGFAAQMDLVSKCLTHVWIALARAMRRIQGKGSPQGPLGGLRQVFAEARKGGRLKSDIYVAVAKMEWKCYNDKAGGKILERGAKLFPEDPYFMIEYIKYLTAHGDNTNSRVVFETCVNKLAQKPETVHKAKPLLAYMHKREAEYGDLTRVTELEKRMAELYPNDPKLALFSKRFATEKFDPVGARIIISPSAQLRPRLILPSIEKQPRSARNSPMPGHLRGASPRVQLLSVGGGTNSPKRPYADDYDDANGSSFNPPRKILRAGDQREFQRGESPLKGAAGRRLDQQRRLQGHSATGTGSAGHGSYSGHSTAGSTLSLPTMVTFLLGQIPPAHQYNGFRCSAPALVHLLRETHIDPNAAYDVSRRAGGGSRPYATAGGSGRSLHARQVSSADYHSNRNSPGPSGARSISGNYQPSSLRPDSQDLSEPPPTMGVSYDWQQQQQGGYRY</sequence>
<comment type="caution">
    <text evidence="7">The sequence shown here is derived from an EMBL/GenBank/DDBJ whole genome shotgun (WGS) entry which is preliminary data.</text>
</comment>
<feature type="compositionally biased region" description="Basic and acidic residues" evidence="5">
    <location>
        <begin position="626"/>
        <end position="641"/>
    </location>
</feature>
<evidence type="ECO:0000256" key="5">
    <source>
        <dbReference type="SAM" id="MobiDB-lite"/>
    </source>
</evidence>
<evidence type="ECO:0000313" key="7">
    <source>
        <dbReference type="EMBL" id="CAK7266041.1"/>
    </source>
</evidence>
<evidence type="ECO:0000259" key="6">
    <source>
        <dbReference type="Pfam" id="PF05843"/>
    </source>
</evidence>
<keyword evidence="4" id="KW-0507">mRNA processing</keyword>
<feature type="compositionally biased region" description="Acidic residues" evidence="5">
    <location>
        <begin position="60"/>
        <end position="70"/>
    </location>
</feature>
<evidence type="ECO:0000256" key="2">
    <source>
        <dbReference type="ARBA" id="ARBA00022737"/>
    </source>
</evidence>
<keyword evidence="2" id="KW-0677">Repeat</keyword>
<proteinExistence type="predicted"/>
<evidence type="ECO:0000313" key="8">
    <source>
        <dbReference type="Proteomes" id="UP001642501"/>
    </source>
</evidence>
<evidence type="ECO:0000256" key="1">
    <source>
        <dbReference type="ARBA" id="ARBA00002863"/>
    </source>
</evidence>
<feature type="compositionally biased region" description="Acidic residues" evidence="5">
    <location>
        <begin position="176"/>
        <end position="187"/>
    </location>
</feature>
<feature type="compositionally biased region" description="Polar residues" evidence="5">
    <location>
        <begin position="1071"/>
        <end position="1108"/>
    </location>
</feature>
<dbReference type="InterPro" id="IPR008847">
    <property type="entry name" value="Suf"/>
</dbReference>
<dbReference type="SUPFAM" id="SSF48452">
    <property type="entry name" value="TPR-like"/>
    <property type="match status" value="2"/>
</dbReference>
<dbReference type="SMART" id="SM00386">
    <property type="entry name" value="HAT"/>
    <property type="match status" value="6"/>
</dbReference>
<protein>
    <recommendedName>
        <fullName evidence="4">mRNA 3'-end-processing protein RNA14</fullName>
    </recommendedName>
</protein>
<comment type="function">
    <text evidence="1 4">Component of the cleavage factor IA (CFIA) complex, which is involved in the endonucleolytic cleavage during polyadenylation-dependent pre-mRNA 3'-end formation.</text>
</comment>
<dbReference type="Pfam" id="PF05843">
    <property type="entry name" value="Suf"/>
    <property type="match status" value="1"/>
</dbReference>